<name>A0AAP9MIX6_CLOIN</name>
<protein>
    <submittedName>
        <fullName evidence="1">Uncharacterized protein</fullName>
    </submittedName>
</protein>
<accession>A0AAP9MIX6</accession>
<evidence type="ECO:0000313" key="1">
    <source>
        <dbReference type="EMBL" id="QJA04502.1"/>
    </source>
</evidence>
<gene>
    <name evidence="1" type="ORF">G4D54_19750</name>
</gene>
<sequence>MLPAIKVWKMDYSFIIKNYLNPALWQKTWTLFEYKDFVITIKLTKIETENMRIVFRLNLRDNSRPNTWGDQEDVSYSLKGSSIKFLIKNINGAIFRMISYHERNHVLEDLPVYIDAKQQGDIEIEKLTVLASEFLDDEGVTNEEIREAYIDKYVDDNKQNDKYIQRLRSAYEYHLLTDFYLVFAESIGDDAKYQTVMDKLEENEIENVLKEINQYKTYIETDDYQEEMKGLLEEI</sequence>
<dbReference type="Proteomes" id="UP000503330">
    <property type="component" value="Chromosome"/>
</dbReference>
<dbReference type="GeneID" id="61927821"/>
<organism evidence="1 2">
    <name type="scientific">Clostridium innocuum</name>
    <dbReference type="NCBI Taxonomy" id="1522"/>
    <lineage>
        <taxon>Bacteria</taxon>
        <taxon>Bacillati</taxon>
        <taxon>Bacillota</taxon>
        <taxon>Clostridia</taxon>
        <taxon>Eubacteriales</taxon>
        <taxon>Clostridiaceae</taxon>
        <taxon>Clostridium</taxon>
    </lineage>
</organism>
<dbReference type="RefSeq" id="WP_008728299.1">
    <property type="nucleotide sequence ID" value="NZ_BAAACC010000023.1"/>
</dbReference>
<proteinExistence type="predicted"/>
<reference evidence="1 2" key="1">
    <citation type="submission" date="2020-02" db="EMBL/GenBank/DDBJ databases">
        <authorList>
            <person name="Kociolek L.K."/>
            <person name="Ozer E.A."/>
        </authorList>
    </citation>
    <scope>NUCLEOTIDE SEQUENCE [LARGE SCALE GENOMIC DNA]</scope>
    <source>
        <strain evidence="1 2">ATCC 14501</strain>
    </source>
</reference>
<evidence type="ECO:0000313" key="2">
    <source>
        <dbReference type="Proteomes" id="UP000503330"/>
    </source>
</evidence>
<dbReference type="AlphaFoldDB" id="A0AAP9MIX6"/>
<dbReference type="EMBL" id="CP048838">
    <property type="protein sequence ID" value="QJA04502.1"/>
    <property type="molecule type" value="Genomic_DNA"/>
</dbReference>